<dbReference type="Proteomes" id="UP000887565">
    <property type="component" value="Unplaced"/>
</dbReference>
<evidence type="ECO:0000313" key="2">
    <source>
        <dbReference type="Proteomes" id="UP000887565"/>
    </source>
</evidence>
<feature type="chain" id="PRO_5038054239" evidence="1">
    <location>
        <begin position="21"/>
        <end position="63"/>
    </location>
</feature>
<dbReference type="WBParaSite" id="nRc.2.0.1.t36460-RA">
    <property type="protein sequence ID" value="nRc.2.0.1.t36460-RA"/>
    <property type="gene ID" value="nRc.2.0.1.g36460"/>
</dbReference>
<dbReference type="AlphaFoldDB" id="A0A915KDL2"/>
<proteinExistence type="predicted"/>
<sequence>MIGSPCILSTFLSLVAYCICEDKMIIRLPKAYISEKTLRFDVGNRDAILRLSVVGQPKILGNR</sequence>
<organism evidence="2 3">
    <name type="scientific">Romanomermis culicivorax</name>
    <name type="common">Nematode worm</name>
    <dbReference type="NCBI Taxonomy" id="13658"/>
    <lineage>
        <taxon>Eukaryota</taxon>
        <taxon>Metazoa</taxon>
        <taxon>Ecdysozoa</taxon>
        <taxon>Nematoda</taxon>
        <taxon>Enoplea</taxon>
        <taxon>Dorylaimia</taxon>
        <taxon>Mermithida</taxon>
        <taxon>Mermithoidea</taxon>
        <taxon>Mermithidae</taxon>
        <taxon>Romanomermis</taxon>
    </lineage>
</organism>
<feature type="signal peptide" evidence="1">
    <location>
        <begin position="1"/>
        <end position="20"/>
    </location>
</feature>
<reference evidence="3" key="1">
    <citation type="submission" date="2022-11" db="UniProtKB">
        <authorList>
            <consortium name="WormBaseParasite"/>
        </authorList>
    </citation>
    <scope>IDENTIFICATION</scope>
</reference>
<name>A0A915KDL2_ROMCU</name>
<keyword evidence="1" id="KW-0732">Signal</keyword>
<evidence type="ECO:0000313" key="3">
    <source>
        <dbReference type="WBParaSite" id="nRc.2.0.1.t36460-RA"/>
    </source>
</evidence>
<evidence type="ECO:0000256" key="1">
    <source>
        <dbReference type="SAM" id="SignalP"/>
    </source>
</evidence>
<keyword evidence="2" id="KW-1185">Reference proteome</keyword>
<accession>A0A915KDL2</accession>
<protein>
    <submittedName>
        <fullName evidence="3">Uncharacterized protein</fullName>
    </submittedName>
</protein>